<accession>A0A8E0RSW2</accession>
<evidence type="ECO:0000313" key="10">
    <source>
        <dbReference type="EMBL" id="KAA0191760.1"/>
    </source>
</evidence>
<feature type="transmembrane region" description="Helical" evidence="8">
    <location>
        <begin position="199"/>
        <end position="222"/>
    </location>
</feature>
<keyword evidence="2 8" id="KW-0812">Transmembrane</keyword>
<comment type="subcellular location">
    <subcellularLocation>
        <location evidence="1">Mitochondrion inner membrane</location>
        <topology evidence="1">Single-pass membrane protein</topology>
    </subcellularLocation>
</comment>
<dbReference type="GO" id="GO:0030003">
    <property type="term" value="P:intracellular monoatomic cation homeostasis"/>
    <property type="evidence" value="ECO:0007669"/>
    <property type="project" value="TreeGrafter"/>
</dbReference>
<gene>
    <name evidence="10" type="ORF">FBUS_06355</name>
</gene>
<evidence type="ECO:0000259" key="9">
    <source>
        <dbReference type="PROSITE" id="PS51758"/>
    </source>
</evidence>
<dbReference type="OrthoDB" id="624114at2759"/>
<evidence type="ECO:0000256" key="5">
    <source>
        <dbReference type="ARBA" id="ARBA00023128"/>
    </source>
</evidence>
<keyword evidence="4 8" id="KW-1133">Transmembrane helix</keyword>
<organism evidence="10 11">
    <name type="scientific">Fasciolopsis buskii</name>
    <dbReference type="NCBI Taxonomy" id="27845"/>
    <lineage>
        <taxon>Eukaryota</taxon>
        <taxon>Metazoa</taxon>
        <taxon>Spiralia</taxon>
        <taxon>Lophotrochozoa</taxon>
        <taxon>Platyhelminthes</taxon>
        <taxon>Trematoda</taxon>
        <taxon>Digenea</taxon>
        <taxon>Plagiorchiida</taxon>
        <taxon>Echinostomata</taxon>
        <taxon>Echinostomatoidea</taxon>
        <taxon>Fasciolidae</taxon>
        <taxon>Fasciolopsis</taxon>
    </lineage>
</organism>
<comment type="caution">
    <text evidence="10">The sequence shown here is derived from an EMBL/GenBank/DDBJ whole genome shotgun (WGS) entry which is preliminary data.</text>
</comment>
<keyword evidence="5 7" id="KW-0496">Mitochondrion</keyword>
<name>A0A8E0RSW2_9TREM</name>
<dbReference type="GO" id="GO:0005743">
    <property type="term" value="C:mitochondrial inner membrane"/>
    <property type="evidence" value="ECO:0007669"/>
    <property type="project" value="UniProtKB-SubCell"/>
</dbReference>
<proteinExistence type="predicted"/>
<dbReference type="Proteomes" id="UP000728185">
    <property type="component" value="Unassembled WGS sequence"/>
</dbReference>
<dbReference type="InterPro" id="IPR044202">
    <property type="entry name" value="LETM1/MDM38-like"/>
</dbReference>
<evidence type="ECO:0000256" key="3">
    <source>
        <dbReference type="ARBA" id="ARBA00022792"/>
    </source>
</evidence>
<dbReference type="InterPro" id="IPR033122">
    <property type="entry name" value="LETM1-like_RBD"/>
</dbReference>
<evidence type="ECO:0000256" key="6">
    <source>
        <dbReference type="ARBA" id="ARBA00023136"/>
    </source>
</evidence>
<dbReference type="PANTHER" id="PTHR14009:SF1">
    <property type="entry name" value="MITOCHONDRIAL PROTON_CALCIUM EXCHANGER PROTEIN"/>
    <property type="match status" value="1"/>
</dbReference>
<evidence type="ECO:0000256" key="8">
    <source>
        <dbReference type="SAM" id="Phobius"/>
    </source>
</evidence>
<feature type="domain" description="Letm1 RBD" evidence="9">
    <location>
        <begin position="245"/>
        <end position="441"/>
    </location>
</feature>
<dbReference type="PROSITE" id="PS51758">
    <property type="entry name" value="LETM1_RBD"/>
    <property type="match status" value="1"/>
</dbReference>
<sequence>MIVTLRSVVWRPGVKVLCIKHREHVTIPFIFNGVHYVRYWNPTSSSALHNHSCLQWSFNVRGMHSSSLLWSGTETSGSLRVGDPRREKYHPGLFLVDHNPKKLPAKVDTNQPALVEPSEDPEENKVHLISSNSPIQAGKEQKKLSLWQRTKKEIIHYYHGFRLLGLEVKIASGICFRLLCGHSLTRRERKQLVRTVADIIRLVPFAIFIIVPFMEFLLPFYLKFFPFMLPSTFKDKSSEAEKIRQRLKAKLEMTRFLQETLHHTTGGTPESEKSPSFEQFQSFLKKVQESGQFLSDEEITRFSKLFEDQITLDSLEVNQLKMLCRLLSLPTIGPSNLLRFQLQMRVRQLKAEDRLLAKEGVNTIPAWELQTLCQDRGMRSVGLTEERLRNQLAQWLNLHLEKNVPVTLLLFSRALHVSKASSAELPLKEVNFYRFFLHSFQ</sequence>
<dbReference type="PANTHER" id="PTHR14009">
    <property type="entry name" value="LEUCINE ZIPPER-EF-HAND CONTAINING TRANSMEMBRANE PROTEIN"/>
    <property type="match status" value="1"/>
</dbReference>
<protein>
    <submittedName>
        <fullName evidence="10">Leucine zipper-EF-hand containing transmembrane protein 1</fullName>
    </submittedName>
</protein>
<dbReference type="AlphaFoldDB" id="A0A8E0RSW2"/>
<dbReference type="Pfam" id="PF07766">
    <property type="entry name" value="LETM1_RBD"/>
    <property type="match status" value="1"/>
</dbReference>
<evidence type="ECO:0000256" key="1">
    <source>
        <dbReference type="ARBA" id="ARBA00004434"/>
    </source>
</evidence>
<keyword evidence="6 8" id="KW-0472">Membrane</keyword>
<evidence type="ECO:0000256" key="7">
    <source>
        <dbReference type="PROSITE-ProRule" id="PRU01094"/>
    </source>
</evidence>
<keyword evidence="3" id="KW-0999">Mitochondrion inner membrane</keyword>
<dbReference type="EMBL" id="LUCM01006139">
    <property type="protein sequence ID" value="KAA0191760.1"/>
    <property type="molecule type" value="Genomic_DNA"/>
</dbReference>
<keyword evidence="11" id="KW-1185">Reference proteome</keyword>
<evidence type="ECO:0000313" key="11">
    <source>
        <dbReference type="Proteomes" id="UP000728185"/>
    </source>
</evidence>
<dbReference type="GO" id="GO:0043022">
    <property type="term" value="F:ribosome binding"/>
    <property type="evidence" value="ECO:0007669"/>
    <property type="project" value="InterPro"/>
</dbReference>
<evidence type="ECO:0000256" key="2">
    <source>
        <dbReference type="ARBA" id="ARBA00022692"/>
    </source>
</evidence>
<evidence type="ECO:0000256" key="4">
    <source>
        <dbReference type="ARBA" id="ARBA00022989"/>
    </source>
</evidence>
<reference evidence="10" key="1">
    <citation type="submission" date="2019-05" db="EMBL/GenBank/DDBJ databases">
        <title>Annotation for the trematode Fasciolopsis buski.</title>
        <authorList>
            <person name="Choi Y.-J."/>
        </authorList>
    </citation>
    <scope>NUCLEOTIDE SEQUENCE</scope>
    <source>
        <strain evidence="10">HT</strain>
        <tissue evidence="10">Whole worm</tissue>
    </source>
</reference>